<evidence type="ECO:0000313" key="2">
    <source>
        <dbReference type="Proteomes" id="UP000789920"/>
    </source>
</evidence>
<protein>
    <submittedName>
        <fullName evidence="1">28600_t:CDS:1</fullName>
    </submittedName>
</protein>
<reference evidence="1" key="1">
    <citation type="submission" date="2021-06" db="EMBL/GenBank/DDBJ databases">
        <authorList>
            <person name="Kallberg Y."/>
            <person name="Tangrot J."/>
            <person name="Rosling A."/>
        </authorList>
    </citation>
    <scope>NUCLEOTIDE SEQUENCE</scope>
    <source>
        <strain evidence="1">MA461A</strain>
    </source>
</reference>
<accession>A0ACA9SN12</accession>
<name>A0ACA9SN12_9GLOM</name>
<evidence type="ECO:0000313" key="1">
    <source>
        <dbReference type="EMBL" id="CAG8844516.1"/>
    </source>
</evidence>
<keyword evidence="2" id="KW-1185">Reference proteome</keyword>
<sequence length="137" mass="15911">ESIKDITKSTTPSIYDPITRFQVSYLNRGGGSGKTMHAIRIFKDINMVVFTLTNVLAKDFQNNHKTPERMGEKKFLQVVIWDKVICCGDDAQPPPFFGEIPHDWLKEQADYYKEVLTDYWARCPRLQELKKKNTTPK</sequence>
<feature type="non-terminal residue" evidence="1">
    <location>
        <position position="1"/>
    </location>
</feature>
<organism evidence="1 2">
    <name type="scientific">Racocetra persica</name>
    <dbReference type="NCBI Taxonomy" id="160502"/>
    <lineage>
        <taxon>Eukaryota</taxon>
        <taxon>Fungi</taxon>
        <taxon>Fungi incertae sedis</taxon>
        <taxon>Mucoromycota</taxon>
        <taxon>Glomeromycotina</taxon>
        <taxon>Glomeromycetes</taxon>
        <taxon>Diversisporales</taxon>
        <taxon>Gigasporaceae</taxon>
        <taxon>Racocetra</taxon>
    </lineage>
</organism>
<comment type="caution">
    <text evidence="1">The sequence shown here is derived from an EMBL/GenBank/DDBJ whole genome shotgun (WGS) entry which is preliminary data.</text>
</comment>
<proteinExistence type="predicted"/>
<dbReference type="EMBL" id="CAJVQC010142992">
    <property type="protein sequence ID" value="CAG8844516.1"/>
    <property type="molecule type" value="Genomic_DNA"/>
</dbReference>
<dbReference type="Proteomes" id="UP000789920">
    <property type="component" value="Unassembled WGS sequence"/>
</dbReference>
<gene>
    <name evidence="1" type="ORF">RPERSI_LOCUS33240</name>
</gene>